<dbReference type="PANTHER" id="PTHR36205">
    <property type="entry name" value="CHROMOSOME 19, WHOLE GENOME SHOTGUN SEQUENCE"/>
    <property type="match status" value="1"/>
</dbReference>
<dbReference type="InterPro" id="IPR021822">
    <property type="entry name" value="DUF3405"/>
</dbReference>
<dbReference type="Pfam" id="PF11885">
    <property type="entry name" value="DUF3405"/>
    <property type="match status" value="1"/>
</dbReference>
<evidence type="ECO:0000313" key="1">
    <source>
        <dbReference type="EMBL" id="KUM64357.1"/>
    </source>
</evidence>
<dbReference type="Proteomes" id="UP000055045">
    <property type="component" value="Unassembled WGS sequence"/>
</dbReference>
<dbReference type="AlphaFoldDB" id="A0A117NQS2"/>
<dbReference type="PANTHER" id="PTHR36205:SF4">
    <property type="match status" value="1"/>
</dbReference>
<reference evidence="1 2" key="1">
    <citation type="submission" date="2015-10" db="EMBL/GenBank/DDBJ databases">
        <title>Genome sequencing of Penicillium freii.</title>
        <authorList>
            <person name="Nguyen H.D."/>
            <person name="Visagie C.M."/>
            <person name="Seifert K.A."/>
        </authorList>
    </citation>
    <scope>NUCLEOTIDE SEQUENCE [LARGE SCALE GENOMIC DNA]</scope>
    <source>
        <strain evidence="1 2">DAOM 242723</strain>
    </source>
</reference>
<protein>
    <submittedName>
        <fullName evidence="1">Uncharacterized protein</fullName>
    </submittedName>
</protein>
<proteinExistence type="predicted"/>
<dbReference type="STRING" id="48697.A0A117NQS2"/>
<gene>
    <name evidence="1" type="ORF">ACN42_g2716</name>
</gene>
<dbReference type="EMBL" id="LLXE01000050">
    <property type="protein sequence ID" value="KUM64357.1"/>
    <property type="molecule type" value="Genomic_DNA"/>
</dbReference>
<organism evidence="1 2">
    <name type="scientific">Penicillium freii</name>
    <dbReference type="NCBI Taxonomy" id="48697"/>
    <lineage>
        <taxon>Eukaryota</taxon>
        <taxon>Fungi</taxon>
        <taxon>Dikarya</taxon>
        <taxon>Ascomycota</taxon>
        <taxon>Pezizomycotina</taxon>
        <taxon>Eurotiomycetes</taxon>
        <taxon>Eurotiomycetidae</taxon>
        <taxon>Eurotiales</taxon>
        <taxon>Aspergillaceae</taxon>
        <taxon>Penicillium</taxon>
    </lineage>
</organism>
<comment type="caution">
    <text evidence="1">The sequence shown here is derived from an EMBL/GenBank/DDBJ whole genome shotgun (WGS) entry which is preliminary data.</text>
</comment>
<name>A0A117NQS2_PENFR</name>
<sequence length="127" mass="14553">MHEINRRGIDLASEMTAPTLALWHGLKAVHVPHPVYVDGKWSSKELGRILNPGQPEKINGGDDSVWNWNHRWDHILYRLSYMFTHRLRKTLIGDGWVTGLILTNLLMEAITKILKVGIGKLAVMFFQ</sequence>
<accession>A0A117NQS2</accession>
<keyword evidence="2" id="KW-1185">Reference proteome</keyword>
<evidence type="ECO:0000313" key="2">
    <source>
        <dbReference type="Proteomes" id="UP000055045"/>
    </source>
</evidence>